<evidence type="ECO:0000313" key="2">
    <source>
        <dbReference type="EMBL" id="NXV55832.1"/>
    </source>
</evidence>
<gene>
    <name evidence="2" type="primary">Sbf1_0</name>
    <name evidence="2" type="ORF">MOLATE_R11622</name>
</gene>
<dbReference type="EMBL" id="VZUF01129875">
    <property type="protein sequence ID" value="NXV55832.1"/>
    <property type="molecule type" value="Genomic_DNA"/>
</dbReference>
<name>A0A7L3UUJ1_MOLAT</name>
<feature type="non-terminal residue" evidence="2">
    <location>
        <position position="181"/>
    </location>
</feature>
<evidence type="ECO:0000259" key="1">
    <source>
        <dbReference type="Pfam" id="PF12335"/>
    </source>
</evidence>
<protein>
    <submittedName>
        <fullName evidence="2">MTMR5 protein</fullName>
    </submittedName>
</protein>
<sequence length="181" mass="20215">QLVAYDVKRMKAEEGNKQKILRHIKELAEKLYKNVSPGAPGQEWGYTGGCGAGRAWVQSVLVTLSSLHKLVVTDPVPPCAVMCDDAHPRVPRGPGSGIPWFYRIIESQNHRAPFPQLFPAVLRAMKGRAARHCLTQELHLHVQQNRAVLDHQQFDFVIRMMNCCLQDCTAMDEHGIAAALL</sequence>
<accession>A0A7L3UUJ1</accession>
<evidence type="ECO:0000313" key="3">
    <source>
        <dbReference type="Proteomes" id="UP000553862"/>
    </source>
</evidence>
<dbReference type="InterPro" id="IPR022096">
    <property type="entry name" value="SBF1/SBF2"/>
</dbReference>
<comment type="caution">
    <text evidence="2">The sequence shown here is derived from an EMBL/GenBank/DDBJ whole genome shotgun (WGS) entry which is preliminary data.</text>
</comment>
<reference evidence="2 3" key="1">
    <citation type="submission" date="2019-09" db="EMBL/GenBank/DDBJ databases">
        <title>Bird 10,000 Genomes (B10K) Project - Family phase.</title>
        <authorList>
            <person name="Zhang G."/>
        </authorList>
    </citation>
    <scope>NUCLEOTIDE SEQUENCE [LARGE SCALE GENOMIC DNA]</scope>
    <source>
        <strain evidence="2">OUT-0049</strain>
        <tissue evidence="2">Muscle</tissue>
    </source>
</reference>
<dbReference type="AlphaFoldDB" id="A0A7L3UUJ1"/>
<organism evidence="2 3">
    <name type="scientific">Molothrus ater</name>
    <name type="common">Brown-headed cowbird</name>
    <dbReference type="NCBI Taxonomy" id="84834"/>
    <lineage>
        <taxon>Eukaryota</taxon>
        <taxon>Metazoa</taxon>
        <taxon>Chordata</taxon>
        <taxon>Craniata</taxon>
        <taxon>Vertebrata</taxon>
        <taxon>Euteleostomi</taxon>
        <taxon>Archelosauria</taxon>
        <taxon>Archosauria</taxon>
        <taxon>Dinosauria</taxon>
        <taxon>Saurischia</taxon>
        <taxon>Theropoda</taxon>
        <taxon>Coelurosauria</taxon>
        <taxon>Aves</taxon>
        <taxon>Neognathae</taxon>
        <taxon>Neoaves</taxon>
        <taxon>Telluraves</taxon>
        <taxon>Australaves</taxon>
        <taxon>Passeriformes</taxon>
        <taxon>Passeroidea</taxon>
        <taxon>Icteridae</taxon>
        <taxon>Molothrus</taxon>
    </lineage>
</organism>
<proteinExistence type="predicted"/>
<feature type="domain" description="SBF1/SBF2" evidence="1">
    <location>
        <begin position="116"/>
        <end position="181"/>
    </location>
</feature>
<dbReference type="Proteomes" id="UP000553862">
    <property type="component" value="Unassembled WGS sequence"/>
</dbReference>
<dbReference type="Pfam" id="PF12335">
    <property type="entry name" value="SBF2"/>
    <property type="match status" value="1"/>
</dbReference>
<feature type="non-terminal residue" evidence="2">
    <location>
        <position position="1"/>
    </location>
</feature>
<keyword evidence="3" id="KW-1185">Reference proteome</keyword>